<feature type="compositionally biased region" description="Acidic residues" evidence="1">
    <location>
        <begin position="294"/>
        <end position="303"/>
    </location>
</feature>
<dbReference type="AlphaFoldDB" id="A0A4R0RE10"/>
<accession>A0A4R0RE10</accession>
<protein>
    <submittedName>
        <fullName evidence="2">Uncharacterized protein</fullName>
    </submittedName>
</protein>
<feature type="compositionally biased region" description="Basic and acidic residues" evidence="1">
    <location>
        <begin position="723"/>
        <end position="733"/>
    </location>
</feature>
<feature type="compositionally biased region" description="Low complexity" evidence="1">
    <location>
        <begin position="710"/>
        <end position="720"/>
    </location>
</feature>
<dbReference type="EMBL" id="RWJN01000559">
    <property type="protein sequence ID" value="TCD60684.1"/>
    <property type="molecule type" value="Genomic_DNA"/>
</dbReference>
<organism evidence="2 3">
    <name type="scientific">Steccherinum ochraceum</name>
    <dbReference type="NCBI Taxonomy" id="92696"/>
    <lineage>
        <taxon>Eukaryota</taxon>
        <taxon>Fungi</taxon>
        <taxon>Dikarya</taxon>
        <taxon>Basidiomycota</taxon>
        <taxon>Agaricomycotina</taxon>
        <taxon>Agaricomycetes</taxon>
        <taxon>Polyporales</taxon>
        <taxon>Steccherinaceae</taxon>
        <taxon>Steccherinum</taxon>
    </lineage>
</organism>
<evidence type="ECO:0000256" key="1">
    <source>
        <dbReference type="SAM" id="MobiDB-lite"/>
    </source>
</evidence>
<feature type="compositionally biased region" description="Polar residues" evidence="1">
    <location>
        <begin position="500"/>
        <end position="515"/>
    </location>
</feature>
<feature type="compositionally biased region" description="Low complexity" evidence="1">
    <location>
        <begin position="354"/>
        <end position="370"/>
    </location>
</feature>
<feature type="compositionally biased region" description="Pro residues" evidence="1">
    <location>
        <begin position="596"/>
        <end position="606"/>
    </location>
</feature>
<evidence type="ECO:0000313" key="2">
    <source>
        <dbReference type="EMBL" id="TCD60684.1"/>
    </source>
</evidence>
<dbReference type="OrthoDB" id="2802806at2759"/>
<evidence type="ECO:0000313" key="3">
    <source>
        <dbReference type="Proteomes" id="UP000292702"/>
    </source>
</evidence>
<comment type="caution">
    <text evidence="2">The sequence shown here is derived from an EMBL/GenBank/DDBJ whole genome shotgun (WGS) entry which is preliminary data.</text>
</comment>
<reference evidence="2 3" key="1">
    <citation type="submission" date="2018-11" db="EMBL/GenBank/DDBJ databases">
        <title>Genome assembly of Steccherinum ochraceum LE-BIN_3174, the white-rot fungus of the Steccherinaceae family (The Residual Polyporoid clade, Polyporales, Basidiomycota).</title>
        <authorList>
            <person name="Fedorova T.V."/>
            <person name="Glazunova O.A."/>
            <person name="Landesman E.O."/>
            <person name="Moiseenko K.V."/>
            <person name="Psurtseva N.V."/>
            <person name="Savinova O.S."/>
            <person name="Shakhova N.V."/>
            <person name="Tyazhelova T.V."/>
            <person name="Vasina D.V."/>
        </authorList>
    </citation>
    <scope>NUCLEOTIDE SEQUENCE [LARGE SCALE GENOMIC DNA]</scope>
    <source>
        <strain evidence="2 3">LE-BIN_3174</strain>
    </source>
</reference>
<feature type="region of interest" description="Disordered" evidence="1">
    <location>
        <begin position="588"/>
        <end position="755"/>
    </location>
</feature>
<proteinExistence type="predicted"/>
<gene>
    <name evidence="2" type="ORF">EIP91_009666</name>
</gene>
<feature type="compositionally biased region" description="Polar residues" evidence="1">
    <location>
        <begin position="523"/>
        <end position="536"/>
    </location>
</feature>
<feature type="region of interest" description="Disordered" evidence="1">
    <location>
        <begin position="289"/>
        <end position="571"/>
    </location>
</feature>
<feature type="compositionally biased region" description="Low complexity" evidence="1">
    <location>
        <begin position="426"/>
        <end position="439"/>
    </location>
</feature>
<feature type="compositionally biased region" description="Low complexity" evidence="1">
    <location>
        <begin position="607"/>
        <end position="636"/>
    </location>
</feature>
<feature type="compositionally biased region" description="Acidic residues" evidence="1">
    <location>
        <begin position="310"/>
        <end position="333"/>
    </location>
</feature>
<feature type="compositionally biased region" description="Polar residues" evidence="1">
    <location>
        <begin position="744"/>
        <end position="755"/>
    </location>
</feature>
<keyword evidence="3" id="KW-1185">Reference proteome</keyword>
<name>A0A4R0RE10_9APHY</name>
<dbReference type="Proteomes" id="UP000292702">
    <property type="component" value="Unassembled WGS sequence"/>
</dbReference>
<sequence length="895" mass="98351">MPWTWTDEPRRSWLEENNDDFKANVSRSDPERSKTWWETHLFPRWFKAFPSRNPTRNEIRDFKGDVEAAKQDIIALDTKRVKNWYHNRNRAARASSSSKKILDLGGRRKLNKYQYYYKLNKKTLRPTYAKKYQSHRRKQLAAGEQPINAAVFYQGMAKKAFEKEPKDLRDAVSKLAKGERDVALPGESDAAKRLRLLAARKRAFSKLVNTIGHNAVACNELTGSISVTLVAGIDPTSGDLFSFHHHCGENSKDKTFEEYLPSFDKDVYEPFKKFASTAFSSKDRRYWSVAPEDPPLDDIDSEDEFKGLDGEEWEDVEDDDDDDDDEGGGDEGGDASNARTAAKTNDKGKGVMRNNNAGTSTSNASAAGPSRPSRTAAKVDKGKGVARPSTSVSHSDPSAAGPSSHPTALSAQPVVTKTGPPKRKSNASSTAAAASASHSVVTKVGHPGRKRKMPDDEDIAQNDPPTHAAPDLSTRPAKALPKAPPRLRISTGRKAPPRPSNVSAPSASQPSTSKVSVKLEDFSVSQPPSNQLSLRSRQPVVFDSDIEIIEPPISQPKKKARLQPIPPLKPKKGQMLLDFVEIPERRKLVKKAAPESPLPPSSPPSSPRRSFSPSSPLDVDFSPVISSSVFGSSPVPLRFAVGRQDFSSARQDPASRLLTPVPTQPRGGCKDPNDKKRKREHDDEGDEDDGPSASTSNSGNARAGVHQSNASTRTVAASKAVAKKSDSTPRRSDASTSRSAANAVASTSRSATNAVASTSSLMEFEERMGYLCHGPGVSTKDCPPDITFWLKNPSYDPRDMPLFSSADLHEFIVQLRRWWMLVQPTWRQNLARSLDNLDNKNWKTLQHGGPKGLFLFVLGLAWWLAAAPGDLTEVFDTARDVKYVLDNIPAPRSRR</sequence>
<feature type="compositionally biased region" description="Polar residues" evidence="1">
    <location>
        <begin position="404"/>
        <end position="415"/>
    </location>
</feature>